<feature type="transmembrane region" description="Helical" evidence="2">
    <location>
        <begin position="31"/>
        <end position="51"/>
    </location>
</feature>
<keyword evidence="2" id="KW-0812">Transmembrane</keyword>
<dbReference type="PATRIC" id="fig|1293911.3.peg.1164"/>
<evidence type="ECO:0000259" key="4">
    <source>
        <dbReference type="Pfam" id="PF25963"/>
    </source>
</evidence>
<dbReference type="PANTHER" id="PTHR30386:SF24">
    <property type="entry name" value="MULTIDRUG RESISTANCE EFFLUX PUMP"/>
    <property type="match status" value="1"/>
</dbReference>
<proteinExistence type="predicted"/>
<dbReference type="SUPFAM" id="SSF111369">
    <property type="entry name" value="HlyD-like secretion proteins"/>
    <property type="match status" value="2"/>
</dbReference>
<evidence type="ECO:0000313" key="6">
    <source>
        <dbReference type="Proteomes" id="UP000031740"/>
    </source>
</evidence>
<dbReference type="HOGENOM" id="CLU_018816_15_1_5"/>
<evidence type="ECO:0000256" key="1">
    <source>
        <dbReference type="SAM" id="Coils"/>
    </source>
</evidence>
<protein>
    <recommendedName>
        <fullName evidence="7">Membrane fusion protein biotin-lipoyl like domain-containing protein</fullName>
    </recommendedName>
</protein>
<keyword evidence="1" id="KW-0175">Coiled coil</keyword>
<dbReference type="Gene3D" id="2.40.30.170">
    <property type="match status" value="1"/>
</dbReference>
<evidence type="ECO:0008006" key="7">
    <source>
        <dbReference type="Google" id="ProtNLM"/>
    </source>
</evidence>
<comment type="caution">
    <text evidence="5">The sequence shown here is derived from an EMBL/GenBank/DDBJ whole genome shotgun (WGS) entry which is preliminary data.</text>
</comment>
<feature type="domain" description="p-hydroxybenzoic acid efflux pump subunit AaeA-like beta-barrel" evidence="4">
    <location>
        <begin position="270"/>
        <end position="362"/>
    </location>
</feature>
<dbReference type="Proteomes" id="UP000031740">
    <property type="component" value="Unassembled WGS sequence"/>
</dbReference>
<dbReference type="Pfam" id="PF25917">
    <property type="entry name" value="BSH_RND"/>
    <property type="match status" value="1"/>
</dbReference>
<gene>
    <name evidence="5" type="ORF">H710_01125</name>
</gene>
<keyword evidence="2" id="KW-1133">Transmembrane helix</keyword>
<dbReference type="Gene3D" id="2.40.50.100">
    <property type="match status" value="1"/>
</dbReference>
<evidence type="ECO:0000259" key="3">
    <source>
        <dbReference type="Pfam" id="PF25917"/>
    </source>
</evidence>
<sequence length="377" mass="41746">MYRIESNKFMSFFETVVSVKTRLNKTPKKKIIKNLLIILALFIFWFSYKWLTDWRYMLTTDDAHLQGDIAAIATKLNGYIQDIPVDANQAVKKGDVLFHLKRDDYQNSLDQAEANLNTQQKTLMRIDAQITAARSALDEARAQKDAASAVATNAKLTLERATQLKVDSYVAQSNVDNAKSAYEQAIANVTRTDAQIAAAQANIQILEAQQDEVKSQTKSLELMRDKAEYDLNSTTLHAPFDGIIGNLTAKTGDFVVNGQRLAALVPTHVLYVEANYKETQLKNIHSGQTAYVTVDAFKNEVLKGTVLSISPATGAIFSLLPSQNATGNFTKITQRVPVRIAIPADALKSGRFRAGMSVSVTIDTRTQPHDTKPFIKS</sequence>
<keyword evidence="2" id="KW-0472">Membrane</keyword>
<evidence type="ECO:0000313" key="5">
    <source>
        <dbReference type="EMBL" id="KEG18494.1"/>
    </source>
</evidence>
<organism evidence="5 6">
    <name type="scientific">Bartonella bacilliformis Ver097</name>
    <dbReference type="NCBI Taxonomy" id="1293911"/>
    <lineage>
        <taxon>Bacteria</taxon>
        <taxon>Pseudomonadati</taxon>
        <taxon>Pseudomonadota</taxon>
        <taxon>Alphaproteobacteria</taxon>
        <taxon>Hyphomicrobiales</taxon>
        <taxon>Bartonellaceae</taxon>
        <taxon>Bartonella</taxon>
    </lineage>
</organism>
<dbReference type="InterPro" id="IPR058634">
    <property type="entry name" value="AaeA-lik-b-barrel"/>
</dbReference>
<name>A0A072RAI3_BARBA</name>
<accession>A0A072RAI3</accession>
<dbReference type="GO" id="GO:0055085">
    <property type="term" value="P:transmembrane transport"/>
    <property type="evidence" value="ECO:0007669"/>
    <property type="project" value="InterPro"/>
</dbReference>
<dbReference type="InterPro" id="IPR050739">
    <property type="entry name" value="MFP"/>
</dbReference>
<dbReference type="PANTHER" id="PTHR30386">
    <property type="entry name" value="MEMBRANE FUSION SUBUNIT OF EMRAB-TOLC MULTIDRUG EFFLUX PUMP"/>
    <property type="match status" value="1"/>
</dbReference>
<dbReference type="EMBL" id="ASIV01000007">
    <property type="protein sequence ID" value="KEG18494.1"/>
    <property type="molecule type" value="Genomic_DNA"/>
</dbReference>
<feature type="domain" description="Multidrug resistance protein MdtA-like barrel-sandwich hybrid" evidence="3">
    <location>
        <begin position="70"/>
        <end position="265"/>
    </location>
</feature>
<dbReference type="AlphaFoldDB" id="A0A072RAI3"/>
<dbReference type="STRING" id="1293911.H710_01125"/>
<dbReference type="Gene3D" id="1.10.287.470">
    <property type="entry name" value="Helix hairpin bin"/>
    <property type="match status" value="2"/>
</dbReference>
<dbReference type="InterPro" id="IPR058625">
    <property type="entry name" value="MdtA-like_BSH"/>
</dbReference>
<feature type="coiled-coil region" evidence="1">
    <location>
        <begin position="102"/>
        <end position="143"/>
    </location>
</feature>
<dbReference type="Pfam" id="PF25963">
    <property type="entry name" value="Beta-barrel_AAEA"/>
    <property type="match status" value="1"/>
</dbReference>
<evidence type="ECO:0000256" key="2">
    <source>
        <dbReference type="SAM" id="Phobius"/>
    </source>
</evidence>
<reference evidence="5 6" key="1">
    <citation type="submission" date="2013-04" db="EMBL/GenBank/DDBJ databases">
        <title>The Genome Sequence of Bartonella bacilliformis Ver097.</title>
        <authorList>
            <consortium name="The Broad Institute Genomics Platform"/>
            <consortium name="The Broad Institute Genome Sequencing Center for Infectious Disease"/>
            <person name="Feldgarden M."/>
            <person name="Kirby J."/>
            <person name="Birtles R."/>
            <person name="Dasch G."/>
            <person name="Hendrix L."/>
            <person name="Koehler J."/>
            <person name="Walker B."/>
            <person name="Young S.K."/>
            <person name="Zeng Q."/>
            <person name="Gargeya S."/>
            <person name="Fitzgerald M."/>
            <person name="Haas B."/>
            <person name="Abouelleil A."/>
            <person name="Allen A.W."/>
            <person name="Alvarado L."/>
            <person name="Arachchi H.M."/>
            <person name="Berlin A.M."/>
            <person name="Chapman S.B."/>
            <person name="Gainer-Dewar J."/>
            <person name="Goldberg J."/>
            <person name="Griggs A."/>
            <person name="Gujja S."/>
            <person name="Hansen M."/>
            <person name="Howarth C."/>
            <person name="Imamovic A."/>
            <person name="Ireland A."/>
            <person name="Larimer J."/>
            <person name="McCowan C."/>
            <person name="Murphy C."/>
            <person name="Pearson M."/>
            <person name="Poon T.W."/>
            <person name="Priest M."/>
            <person name="Roberts A."/>
            <person name="Saif S."/>
            <person name="Shea T."/>
            <person name="Sisk P."/>
            <person name="Sykes S."/>
            <person name="Wortman J."/>
            <person name="Nusbaum C."/>
            <person name="Birren B."/>
        </authorList>
    </citation>
    <scope>NUCLEOTIDE SEQUENCE [LARGE SCALE GENOMIC DNA]</scope>
    <source>
        <strain evidence="5 6">Ver097</strain>
    </source>
</reference>
<feature type="coiled-coil region" evidence="1">
    <location>
        <begin position="182"/>
        <end position="226"/>
    </location>
</feature>